<keyword evidence="2" id="KW-0812">Transmembrane</keyword>
<protein>
    <recommendedName>
        <fullName evidence="5">Biotin transporter BioY</fullName>
    </recommendedName>
</protein>
<feature type="region of interest" description="Disordered" evidence="1">
    <location>
        <begin position="62"/>
        <end position="146"/>
    </location>
</feature>
<keyword evidence="2" id="KW-0472">Membrane</keyword>
<accession>A0ABQ0GW26</accession>
<sequence length="351" mass="37328">MEGIERAIRNAFAKGDAANPATRQRIYESAWSAHEHALAANTRLSEEQKARRRDSLKATISSIEAEFRPAQPAASPEGPRVDSSLDDVSPEPPRNGRPVASAAAGAPAVQGPALDRDDVRPPGKKRRGADLGYEGGATRRDRETRSRSPFMSYVLPALILLVFAFIGWSLFNSFTDMSRPNLGRTLSNGAPAKEGEEAGDMNWITVFTPSDPTLMSVRGGATAEIASEGSQSFARVKSGGPDDEIVFDVGQGILDEVAGKKATFNIIARSDDGKPTQMSVSCDFGALGDCGRKRYDVTDASNDFLFDVEFPQGKQPDAAGTITINSDISGAGKSVDIYAIRVSVAQSGEGS</sequence>
<organism evidence="3 4">
    <name type="scientific">Phyllobacterium phragmitis</name>
    <dbReference type="NCBI Taxonomy" id="2670329"/>
    <lineage>
        <taxon>Bacteria</taxon>
        <taxon>Pseudomonadati</taxon>
        <taxon>Pseudomonadota</taxon>
        <taxon>Alphaproteobacteria</taxon>
        <taxon>Hyphomicrobiales</taxon>
        <taxon>Phyllobacteriaceae</taxon>
        <taxon>Phyllobacterium</taxon>
    </lineage>
</organism>
<evidence type="ECO:0000256" key="1">
    <source>
        <dbReference type="SAM" id="MobiDB-lite"/>
    </source>
</evidence>
<feature type="transmembrane region" description="Helical" evidence="2">
    <location>
        <begin position="150"/>
        <end position="171"/>
    </location>
</feature>
<name>A0ABQ0GW26_9HYPH</name>
<dbReference type="EMBL" id="BAAFZP010000001">
    <property type="protein sequence ID" value="GAB1580881.1"/>
    <property type="molecule type" value="Genomic_DNA"/>
</dbReference>
<dbReference type="Proteomes" id="UP001628091">
    <property type="component" value="Unassembled WGS sequence"/>
</dbReference>
<dbReference type="RefSeq" id="WP_407863807.1">
    <property type="nucleotide sequence ID" value="NZ_BAAFZP010000001.1"/>
</dbReference>
<feature type="compositionally biased region" description="Low complexity" evidence="1">
    <location>
        <begin position="98"/>
        <end position="113"/>
    </location>
</feature>
<feature type="compositionally biased region" description="Basic and acidic residues" evidence="1">
    <location>
        <begin position="137"/>
        <end position="146"/>
    </location>
</feature>
<evidence type="ECO:0000256" key="2">
    <source>
        <dbReference type="SAM" id="Phobius"/>
    </source>
</evidence>
<keyword evidence="2" id="KW-1133">Transmembrane helix</keyword>
<evidence type="ECO:0008006" key="5">
    <source>
        <dbReference type="Google" id="ProtNLM"/>
    </source>
</evidence>
<gene>
    <name evidence="3" type="ORF">PPNSA23_08240</name>
</gene>
<comment type="caution">
    <text evidence="3">The sequence shown here is derived from an EMBL/GenBank/DDBJ whole genome shotgun (WGS) entry which is preliminary data.</text>
</comment>
<keyword evidence="4" id="KW-1185">Reference proteome</keyword>
<evidence type="ECO:0000313" key="4">
    <source>
        <dbReference type="Proteomes" id="UP001628091"/>
    </source>
</evidence>
<evidence type="ECO:0000313" key="3">
    <source>
        <dbReference type="EMBL" id="GAB1580881.1"/>
    </source>
</evidence>
<proteinExistence type="predicted"/>
<reference evidence="3 4" key="1">
    <citation type="submission" date="2024-10" db="EMBL/GenBank/DDBJ databases">
        <title>Isolation, draft genome sequencing and identification of Phyllobacterium sp. NSA23, isolated from leaf soil.</title>
        <authorList>
            <person name="Akita H."/>
        </authorList>
    </citation>
    <scope>NUCLEOTIDE SEQUENCE [LARGE SCALE GENOMIC DNA]</scope>
    <source>
        <strain evidence="3 4">NSA23</strain>
    </source>
</reference>